<evidence type="ECO:0000313" key="1">
    <source>
        <dbReference type="EMBL" id="PGZ04931.1"/>
    </source>
</evidence>
<dbReference type="AlphaFoldDB" id="A0AB36VFD4"/>
<comment type="caution">
    <text evidence="1">The sequence shown here is derived from an EMBL/GenBank/DDBJ whole genome shotgun (WGS) entry which is preliminary data.</text>
</comment>
<sequence>MITFNAGDKVVPLKKTTGVGLNHSAVYKRMKAADQPFLYVIKQEDDKLVLNDEFKKEEYGGDYYNVSDVELYDKSPKNPFAEDEDDLWEDEEKVRVVERMEITTMDVAALQSFILNNIGEIPVRSAFEGYEGYRHRLLSFIEEFYKVEAEDQNTEDVAENASFIKCEGCDCDDTCKKEVLPVDIAAILDELEVMHLAKLNAMHHLLEMGLYEKEHETLYEFLRSDDGLAKLERALENGYIAEERDEQYLVKKYDEMKKASQEDGRISPKFAEGYVKGVQDVLASLGLNVKGITFEELFEDAN</sequence>
<dbReference type="RefSeq" id="WP_097879818.1">
    <property type="nucleotide sequence ID" value="NZ_NTYY01000019.1"/>
</dbReference>
<dbReference type="Proteomes" id="UP000223445">
    <property type="component" value="Unassembled WGS sequence"/>
</dbReference>
<organism evidence="1 2">
    <name type="scientific">Bacillus thuringiensis</name>
    <dbReference type="NCBI Taxonomy" id="1428"/>
    <lineage>
        <taxon>Bacteria</taxon>
        <taxon>Bacillati</taxon>
        <taxon>Bacillota</taxon>
        <taxon>Bacilli</taxon>
        <taxon>Bacillales</taxon>
        <taxon>Bacillaceae</taxon>
        <taxon>Bacillus</taxon>
        <taxon>Bacillus cereus group</taxon>
    </lineage>
</organism>
<evidence type="ECO:0000313" key="2">
    <source>
        <dbReference type="Proteomes" id="UP000223445"/>
    </source>
</evidence>
<accession>A0AB36VFD4</accession>
<dbReference type="EMBL" id="NUPM01000005">
    <property type="protein sequence ID" value="PGZ04931.1"/>
    <property type="molecule type" value="Genomic_DNA"/>
</dbReference>
<protein>
    <submittedName>
        <fullName evidence="1">Uncharacterized protein</fullName>
    </submittedName>
</protein>
<proteinExistence type="predicted"/>
<reference evidence="1 2" key="1">
    <citation type="submission" date="2017-09" db="EMBL/GenBank/DDBJ databases">
        <title>Large-scale bioinformatics analysis of Bacillus genomes uncovers conserved roles of natural products in bacterial physiology.</title>
        <authorList>
            <consortium name="Agbiome Team Llc"/>
            <person name="Bleich R.M."/>
            <person name="Grubbs K.J."/>
            <person name="Santa Maria K.C."/>
            <person name="Allen S.E."/>
            <person name="Farag S."/>
            <person name="Shank E.A."/>
            <person name="Bowers A."/>
        </authorList>
    </citation>
    <scope>NUCLEOTIDE SEQUENCE [LARGE SCALE GENOMIC DNA]</scope>
    <source>
        <strain evidence="1 2">AFS030179</strain>
    </source>
</reference>
<gene>
    <name evidence="1" type="ORF">COE48_04945</name>
</gene>
<name>A0AB36VFD4_BACTU</name>